<dbReference type="EMBL" id="HBIN01017717">
    <property type="protein sequence ID" value="CAE0443429.1"/>
    <property type="molecule type" value="Transcribed_RNA"/>
</dbReference>
<evidence type="ECO:0000313" key="2">
    <source>
        <dbReference type="EMBL" id="CAE0443429.1"/>
    </source>
</evidence>
<accession>A0A6S8EKH7</accession>
<dbReference type="InterPro" id="IPR011009">
    <property type="entry name" value="Kinase-like_dom_sf"/>
</dbReference>
<proteinExistence type="predicted"/>
<dbReference type="SUPFAM" id="SSF56112">
    <property type="entry name" value="Protein kinase-like (PK-like)"/>
    <property type="match status" value="1"/>
</dbReference>
<evidence type="ECO:0000313" key="5">
    <source>
        <dbReference type="EMBL" id="CAE0443433.1"/>
    </source>
</evidence>
<dbReference type="PANTHER" id="PTHR44167:SF24">
    <property type="entry name" value="SERINE_THREONINE-PROTEIN KINASE CHK2"/>
    <property type="match status" value="1"/>
</dbReference>
<dbReference type="InterPro" id="IPR000719">
    <property type="entry name" value="Prot_kinase_dom"/>
</dbReference>
<evidence type="ECO:0000313" key="3">
    <source>
        <dbReference type="EMBL" id="CAE0443431.1"/>
    </source>
</evidence>
<dbReference type="PROSITE" id="PS50011">
    <property type="entry name" value="PROTEIN_KINASE_DOM"/>
    <property type="match status" value="1"/>
</dbReference>
<dbReference type="PANTHER" id="PTHR44167">
    <property type="entry name" value="OVARIAN-SPECIFIC SERINE/THREONINE-PROTEIN KINASE LOK-RELATED"/>
    <property type="match status" value="1"/>
</dbReference>
<sequence>MSIDPSYQVTYERTAFKPNLPCFVNGEMVYHPALVLGGPADETGNQNQSAETSMNMNMNMSIRTVLILDRKEIQTIYGCVKIAQKALYDETAMTAQFLGPEERKAIKIFIKQKIRNTPISEDYQSELRLQKYLSDPELNNGNPTVMPIDTVLEDTNNIYVVLPYAEGGELFEYVATSAGQIGEKEGRHLFQNMAMSVAYIHSKNVAHRDVSLENYVLSNLRDKIPILIDFGLAITLERDDDGSWKEIEYQQPFGKPAYLSPEFFLISRLHAKAKKEQQQSGDTSKPLKRYSYDGAKQDIWALGVCLWMILFGRNPWKIPYWKSDHNYYRIVTKVDLRGWLMSKGLKLNTYTLENGSQVQFWEKDQYRLSEEVVDLLQNILRQDPEDRYTAEEILRHPWITQDTL</sequence>
<feature type="domain" description="Protein kinase" evidence="1">
    <location>
        <begin position="62"/>
        <end position="399"/>
    </location>
</feature>
<dbReference type="GO" id="GO:0005634">
    <property type="term" value="C:nucleus"/>
    <property type="evidence" value="ECO:0007669"/>
    <property type="project" value="TreeGrafter"/>
</dbReference>
<protein>
    <recommendedName>
        <fullName evidence="1">Protein kinase domain-containing protein</fullName>
    </recommendedName>
</protein>
<organism evidence="5">
    <name type="scientific">Aplanochytrium stocchinoi</name>
    <dbReference type="NCBI Taxonomy" id="215587"/>
    <lineage>
        <taxon>Eukaryota</taxon>
        <taxon>Sar</taxon>
        <taxon>Stramenopiles</taxon>
        <taxon>Bigyra</taxon>
        <taxon>Labyrinthulomycetes</taxon>
        <taxon>Thraustochytrida</taxon>
        <taxon>Thraustochytriidae</taxon>
        <taxon>Aplanochytrium</taxon>
    </lineage>
</organism>
<dbReference type="Gene3D" id="3.30.200.20">
    <property type="entry name" value="Phosphorylase Kinase, domain 1"/>
    <property type="match status" value="1"/>
</dbReference>
<dbReference type="GO" id="GO:0004674">
    <property type="term" value="F:protein serine/threonine kinase activity"/>
    <property type="evidence" value="ECO:0007669"/>
    <property type="project" value="TreeGrafter"/>
</dbReference>
<dbReference type="Gene3D" id="1.10.510.10">
    <property type="entry name" value="Transferase(Phosphotransferase) domain 1"/>
    <property type="match status" value="1"/>
</dbReference>
<gene>
    <name evidence="2" type="ORF">ASTO00021_LOCUS13516</name>
    <name evidence="3" type="ORF">ASTO00021_LOCUS13518</name>
    <name evidence="4" type="ORF">ASTO00021_LOCUS13519</name>
    <name evidence="5" type="ORF">ASTO00021_LOCUS13520</name>
</gene>
<evidence type="ECO:0000313" key="4">
    <source>
        <dbReference type="EMBL" id="CAE0443432.1"/>
    </source>
</evidence>
<reference evidence="5" key="1">
    <citation type="submission" date="2021-01" db="EMBL/GenBank/DDBJ databases">
        <authorList>
            <person name="Corre E."/>
            <person name="Pelletier E."/>
            <person name="Niang G."/>
            <person name="Scheremetjew M."/>
            <person name="Finn R."/>
            <person name="Kale V."/>
            <person name="Holt S."/>
            <person name="Cochrane G."/>
            <person name="Meng A."/>
            <person name="Brown T."/>
            <person name="Cohen L."/>
        </authorList>
    </citation>
    <scope>NUCLEOTIDE SEQUENCE</scope>
    <source>
        <strain evidence="5">GSBS06</strain>
    </source>
</reference>
<dbReference type="GO" id="GO:0005524">
    <property type="term" value="F:ATP binding"/>
    <property type="evidence" value="ECO:0007669"/>
    <property type="project" value="InterPro"/>
</dbReference>
<name>A0A6S8EKH7_9STRA</name>
<dbReference type="AlphaFoldDB" id="A0A6S8EKH7"/>
<evidence type="ECO:0000259" key="1">
    <source>
        <dbReference type="PROSITE" id="PS50011"/>
    </source>
</evidence>
<dbReference type="Pfam" id="PF00069">
    <property type="entry name" value="Pkinase"/>
    <property type="match status" value="1"/>
</dbReference>
<dbReference type="EMBL" id="HBIN01017721">
    <property type="protein sequence ID" value="CAE0443432.1"/>
    <property type="molecule type" value="Transcribed_RNA"/>
</dbReference>
<dbReference type="EMBL" id="HBIN01017719">
    <property type="protein sequence ID" value="CAE0443431.1"/>
    <property type="molecule type" value="Transcribed_RNA"/>
</dbReference>
<dbReference type="EMBL" id="HBIN01017722">
    <property type="protein sequence ID" value="CAE0443433.1"/>
    <property type="molecule type" value="Transcribed_RNA"/>
</dbReference>
<dbReference type="GO" id="GO:0044773">
    <property type="term" value="P:mitotic DNA damage checkpoint signaling"/>
    <property type="evidence" value="ECO:0007669"/>
    <property type="project" value="TreeGrafter"/>
</dbReference>